<dbReference type="Gene3D" id="2.10.50.10">
    <property type="entry name" value="Tumor Necrosis Factor Receptor, subunit A, domain 2"/>
    <property type="match status" value="3"/>
</dbReference>
<dbReference type="Proteomes" id="UP001233172">
    <property type="component" value="Unassembled WGS sequence"/>
</dbReference>
<dbReference type="GO" id="GO:0007165">
    <property type="term" value="P:signal transduction"/>
    <property type="evidence" value="ECO:0007669"/>
    <property type="project" value="TreeGrafter"/>
</dbReference>
<protein>
    <submittedName>
        <fullName evidence="4">Angiopoietin-related protein 2</fullName>
    </submittedName>
</protein>
<keyword evidence="2" id="KW-0732">Signal</keyword>
<proteinExistence type="predicted"/>
<gene>
    <name evidence="4" type="ORF">Bpfe_024370</name>
</gene>
<evidence type="ECO:0000256" key="1">
    <source>
        <dbReference type="SAM" id="Phobius"/>
    </source>
</evidence>
<evidence type="ECO:0000256" key="2">
    <source>
        <dbReference type="SAM" id="SignalP"/>
    </source>
</evidence>
<evidence type="ECO:0000313" key="5">
    <source>
        <dbReference type="Proteomes" id="UP001233172"/>
    </source>
</evidence>
<evidence type="ECO:0000259" key="3">
    <source>
        <dbReference type="Pfam" id="PF07699"/>
    </source>
</evidence>
<dbReference type="PANTHER" id="PTHR24046:SF5">
    <property type="entry name" value="EGF-LIKE DOMAIN-CONTAINING PROTEIN"/>
    <property type="match status" value="1"/>
</dbReference>
<dbReference type="SMART" id="SM01411">
    <property type="entry name" value="Ephrin_rec_like"/>
    <property type="match status" value="3"/>
</dbReference>
<keyword evidence="5" id="KW-1185">Reference proteome</keyword>
<dbReference type="InterPro" id="IPR011641">
    <property type="entry name" value="Tyr-kin_ephrin_A/B_rcpt-like"/>
</dbReference>
<keyword evidence="1" id="KW-1133">Transmembrane helix</keyword>
<organism evidence="4 5">
    <name type="scientific">Biomphalaria pfeifferi</name>
    <name type="common">Bloodfluke planorb</name>
    <name type="synonym">Freshwater snail</name>
    <dbReference type="NCBI Taxonomy" id="112525"/>
    <lineage>
        <taxon>Eukaryota</taxon>
        <taxon>Metazoa</taxon>
        <taxon>Spiralia</taxon>
        <taxon>Lophotrochozoa</taxon>
        <taxon>Mollusca</taxon>
        <taxon>Gastropoda</taxon>
        <taxon>Heterobranchia</taxon>
        <taxon>Euthyneura</taxon>
        <taxon>Panpulmonata</taxon>
        <taxon>Hygrophila</taxon>
        <taxon>Lymnaeoidea</taxon>
        <taxon>Planorbidae</taxon>
        <taxon>Biomphalaria</taxon>
    </lineage>
</organism>
<keyword evidence="1" id="KW-0812">Transmembrane</keyword>
<comment type="caution">
    <text evidence="4">The sequence shown here is derived from an EMBL/GenBank/DDBJ whole genome shotgun (WGS) entry which is preliminary data.</text>
</comment>
<reference evidence="4" key="1">
    <citation type="journal article" date="2023" name="PLoS Negl. Trop. Dis.">
        <title>A genome sequence for Biomphalaria pfeifferi, the major vector snail for the human-infecting parasite Schistosoma mansoni.</title>
        <authorList>
            <person name="Bu L."/>
            <person name="Lu L."/>
            <person name="Laidemitt M.R."/>
            <person name="Zhang S.M."/>
            <person name="Mutuku M."/>
            <person name="Mkoji G."/>
            <person name="Steinauer M."/>
            <person name="Loker E.S."/>
        </authorList>
    </citation>
    <scope>NUCLEOTIDE SEQUENCE</scope>
    <source>
        <strain evidence="4">KasaAsao</strain>
    </source>
</reference>
<dbReference type="PANTHER" id="PTHR24046">
    <property type="entry name" value="SIGNAL PEPTIDE, CUB AND EGF-LIKE DOMAIN-CONTAINING"/>
    <property type="match status" value="1"/>
</dbReference>
<dbReference type="GO" id="GO:0005615">
    <property type="term" value="C:extracellular space"/>
    <property type="evidence" value="ECO:0007669"/>
    <property type="project" value="TreeGrafter"/>
</dbReference>
<dbReference type="InterPro" id="IPR009030">
    <property type="entry name" value="Growth_fac_rcpt_cys_sf"/>
</dbReference>
<dbReference type="Pfam" id="PF07699">
    <property type="entry name" value="Ephrin_rec_like"/>
    <property type="match status" value="2"/>
</dbReference>
<sequence>MGKAAYFSYVITLLLIWLEGGFIQAQSCDRGKHWSPEKQTCEKCPVGTYQDNLQDYVPTECKRCPDSTTTFIEGATLKSHCRVDCPLGTEYNFRYHNCSLCPVGEFRNEAVQFCYVCPYGHTTVNSGSSACIKTNSNPPLIQKLNITIALSFNLGPCENINHVTNTVQQNVLFLMRRQRARYPDLCASDNCDNIRVTIQSVCNVSDGARAQIDVININDFLFDNKVEHYRNTLSVLLEAFYDMTTIQDTLANPPICDTGQILKLDGECESCQPGQFANGFQCRNCAKNEYSAKPVNNFCVKCPPNTKTEKEGSSNSSDCKEDDKTVIIAASTSGAVVLCAVIVAVVCWRGCKSRETNMGSQNNVTNLPQRNRNRQVTQNPYIDHMDARQTRERPENQTEYDYSYNLPSTENWDTASQHSYRNPGVIPDYVTSDYVTPDNTLNEEEIYTEIP</sequence>
<accession>A0AAD8B1A3</accession>
<evidence type="ECO:0000313" key="4">
    <source>
        <dbReference type="EMBL" id="KAK0046183.1"/>
    </source>
</evidence>
<dbReference type="EMBL" id="JASAOG010000169">
    <property type="protein sequence ID" value="KAK0046183.1"/>
    <property type="molecule type" value="Genomic_DNA"/>
</dbReference>
<dbReference type="GO" id="GO:0009986">
    <property type="term" value="C:cell surface"/>
    <property type="evidence" value="ECO:0007669"/>
    <property type="project" value="TreeGrafter"/>
</dbReference>
<dbReference type="AlphaFoldDB" id="A0AAD8B1A3"/>
<feature type="chain" id="PRO_5042293296" evidence="2">
    <location>
        <begin position="26"/>
        <end position="451"/>
    </location>
</feature>
<feature type="transmembrane region" description="Helical" evidence="1">
    <location>
        <begin position="326"/>
        <end position="348"/>
    </location>
</feature>
<dbReference type="InterPro" id="IPR052071">
    <property type="entry name" value="SCUB_EGF-like_domain"/>
</dbReference>
<feature type="domain" description="Tyrosine-protein kinase ephrin type A/B receptor-like" evidence="3">
    <location>
        <begin position="280"/>
        <end position="319"/>
    </location>
</feature>
<feature type="signal peptide" evidence="2">
    <location>
        <begin position="1"/>
        <end position="25"/>
    </location>
</feature>
<keyword evidence="1" id="KW-0472">Membrane</keyword>
<name>A0AAD8B1A3_BIOPF</name>
<reference evidence="4" key="2">
    <citation type="submission" date="2023-04" db="EMBL/GenBank/DDBJ databases">
        <authorList>
            <person name="Bu L."/>
            <person name="Lu L."/>
            <person name="Laidemitt M.R."/>
            <person name="Zhang S.M."/>
            <person name="Mutuku M."/>
            <person name="Mkoji G."/>
            <person name="Steinauer M."/>
            <person name="Loker E.S."/>
        </authorList>
    </citation>
    <scope>NUCLEOTIDE SEQUENCE</scope>
    <source>
        <strain evidence="4">KasaAsao</strain>
        <tissue evidence="4">Whole Snail</tissue>
    </source>
</reference>
<dbReference type="SUPFAM" id="SSF57184">
    <property type="entry name" value="Growth factor receptor domain"/>
    <property type="match status" value="2"/>
</dbReference>
<feature type="domain" description="Tyrosine-protein kinase ephrin type A/B receptor-like" evidence="3">
    <location>
        <begin position="37"/>
        <end position="81"/>
    </location>
</feature>